<organism evidence="2">
    <name type="scientific">marine metagenome</name>
    <dbReference type="NCBI Taxonomy" id="408172"/>
    <lineage>
        <taxon>unclassified sequences</taxon>
        <taxon>metagenomes</taxon>
        <taxon>ecological metagenomes</taxon>
    </lineage>
</organism>
<evidence type="ECO:0000313" key="2">
    <source>
        <dbReference type="EMBL" id="SVC78641.1"/>
    </source>
</evidence>
<name>A0A382Q328_9ZZZZ</name>
<accession>A0A382Q328</accession>
<sequence>MRVAVIGANGQLGSDICHVYKEAGHDIQELNHDKIDITEFDKCFEVLKAINPDLVISTAAMHNVERCEKNPEKSFSVNGI</sequence>
<gene>
    <name evidence="2" type="ORF">METZ01_LOCUS331495</name>
</gene>
<reference evidence="2" key="1">
    <citation type="submission" date="2018-05" db="EMBL/GenBank/DDBJ databases">
        <authorList>
            <person name="Lanie J.A."/>
            <person name="Ng W.-L."/>
            <person name="Kazmierczak K.M."/>
            <person name="Andrzejewski T.M."/>
            <person name="Davidsen T.M."/>
            <person name="Wayne K.J."/>
            <person name="Tettelin H."/>
            <person name="Glass J.I."/>
            <person name="Rusch D."/>
            <person name="Podicherti R."/>
            <person name="Tsui H.-C.T."/>
            <person name="Winkler M.E."/>
        </authorList>
    </citation>
    <scope>NUCLEOTIDE SEQUENCE</scope>
</reference>
<dbReference type="InterPro" id="IPR036291">
    <property type="entry name" value="NAD(P)-bd_dom_sf"/>
</dbReference>
<evidence type="ECO:0000259" key="1">
    <source>
        <dbReference type="Pfam" id="PF04321"/>
    </source>
</evidence>
<dbReference type="Gene3D" id="3.40.50.720">
    <property type="entry name" value="NAD(P)-binding Rossmann-like Domain"/>
    <property type="match status" value="1"/>
</dbReference>
<proteinExistence type="predicted"/>
<dbReference type="EMBL" id="UINC01110855">
    <property type="protein sequence ID" value="SVC78641.1"/>
    <property type="molecule type" value="Genomic_DNA"/>
</dbReference>
<dbReference type="InterPro" id="IPR005913">
    <property type="entry name" value="dTDP_dehydrorham_reduct"/>
</dbReference>
<feature type="domain" description="RmlD-like substrate binding" evidence="1">
    <location>
        <begin position="1"/>
        <end position="79"/>
    </location>
</feature>
<dbReference type="GO" id="GO:0005829">
    <property type="term" value="C:cytosol"/>
    <property type="evidence" value="ECO:0007669"/>
    <property type="project" value="TreeGrafter"/>
</dbReference>
<dbReference type="Pfam" id="PF04321">
    <property type="entry name" value="RmlD_sub_bind"/>
    <property type="match status" value="1"/>
</dbReference>
<dbReference type="AlphaFoldDB" id="A0A382Q328"/>
<dbReference type="SUPFAM" id="SSF51735">
    <property type="entry name" value="NAD(P)-binding Rossmann-fold domains"/>
    <property type="match status" value="1"/>
</dbReference>
<dbReference type="GO" id="GO:0008831">
    <property type="term" value="F:dTDP-4-dehydrorhamnose reductase activity"/>
    <property type="evidence" value="ECO:0007669"/>
    <property type="project" value="TreeGrafter"/>
</dbReference>
<dbReference type="PANTHER" id="PTHR10491">
    <property type="entry name" value="DTDP-4-DEHYDRORHAMNOSE REDUCTASE"/>
    <property type="match status" value="1"/>
</dbReference>
<protein>
    <recommendedName>
        <fullName evidence="1">RmlD-like substrate binding domain-containing protein</fullName>
    </recommendedName>
</protein>
<dbReference type="GO" id="GO:0019305">
    <property type="term" value="P:dTDP-rhamnose biosynthetic process"/>
    <property type="evidence" value="ECO:0007669"/>
    <property type="project" value="TreeGrafter"/>
</dbReference>
<dbReference type="PANTHER" id="PTHR10491:SF4">
    <property type="entry name" value="METHIONINE ADENOSYLTRANSFERASE 2 SUBUNIT BETA"/>
    <property type="match status" value="1"/>
</dbReference>
<dbReference type="InterPro" id="IPR029903">
    <property type="entry name" value="RmlD-like-bd"/>
</dbReference>